<dbReference type="AlphaFoldDB" id="A0A835BG78"/>
<dbReference type="Pfam" id="PF00646">
    <property type="entry name" value="F-box"/>
    <property type="match status" value="2"/>
</dbReference>
<dbReference type="OrthoDB" id="656531at2759"/>
<keyword evidence="3" id="KW-1185">Reference proteome</keyword>
<dbReference type="InterPro" id="IPR006566">
    <property type="entry name" value="FBD"/>
</dbReference>
<name>A0A835BG78_9POAL</name>
<gene>
    <name evidence="2" type="ORF">HU200_036426</name>
</gene>
<proteinExistence type="predicted"/>
<feature type="domain" description="F-box" evidence="1">
    <location>
        <begin position="64"/>
        <end position="111"/>
    </location>
</feature>
<comment type="caution">
    <text evidence="2">The sequence shown here is derived from an EMBL/GenBank/DDBJ whole genome shotgun (WGS) entry which is preliminary data.</text>
</comment>
<dbReference type="Gene3D" id="3.80.10.10">
    <property type="entry name" value="Ribonuclease Inhibitor"/>
    <property type="match status" value="1"/>
</dbReference>
<dbReference type="Proteomes" id="UP000636709">
    <property type="component" value="Unassembled WGS sequence"/>
</dbReference>
<dbReference type="InterPro" id="IPR036047">
    <property type="entry name" value="F-box-like_dom_sf"/>
</dbReference>
<dbReference type="Pfam" id="PF08387">
    <property type="entry name" value="FBD"/>
    <property type="match status" value="1"/>
</dbReference>
<organism evidence="2 3">
    <name type="scientific">Digitaria exilis</name>
    <dbReference type="NCBI Taxonomy" id="1010633"/>
    <lineage>
        <taxon>Eukaryota</taxon>
        <taxon>Viridiplantae</taxon>
        <taxon>Streptophyta</taxon>
        <taxon>Embryophyta</taxon>
        <taxon>Tracheophyta</taxon>
        <taxon>Spermatophyta</taxon>
        <taxon>Magnoliopsida</taxon>
        <taxon>Liliopsida</taxon>
        <taxon>Poales</taxon>
        <taxon>Poaceae</taxon>
        <taxon>PACMAD clade</taxon>
        <taxon>Panicoideae</taxon>
        <taxon>Panicodae</taxon>
        <taxon>Paniceae</taxon>
        <taxon>Anthephorinae</taxon>
        <taxon>Digitaria</taxon>
    </lineage>
</organism>
<dbReference type="InterPro" id="IPR055302">
    <property type="entry name" value="F-box_dom-containing"/>
</dbReference>
<dbReference type="PANTHER" id="PTHR32141">
    <property type="match status" value="1"/>
</dbReference>
<protein>
    <recommendedName>
        <fullName evidence="1">F-box domain-containing protein</fullName>
    </recommendedName>
</protein>
<evidence type="ECO:0000259" key="1">
    <source>
        <dbReference type="PROSITE" id="PS50181"/>
    </source>
</evidence>
<dbReference type="EMBL" id="JACEFO010001880">
    <property type="protein sequence ID" value="KAF8696789.1"/>
    <property type="molecule type" value="Genomic_DNA"/>
</dbReference>
<evidence type="ECO:0000313" key="2">
    <source>
        <dbReference type="EMBL" id="KAF8696789.1"/>
    </source>
</evidence>
<reference evidence="2" key="1">
    <citation type="submission" date="2020-07" db="EMBL/GenBank/DDBJ databases">
        <title>Genome sequence and genetic diversity analysis of an under-domesticated orphan crop, white fonio (Digitaria exilis).</title>
        <authorList>
            <person name="Bennetzen J.L."/>
            <person name="Chen S."/>
            <person name="Ma X."/>
            <person name="Wang X."/>
            <person name="Yssel A.E.J."/>
            <person name="Chaluvadi S.R."/>
            <person name="Johnson M."/>
            <person name="Gangashetty P."/>
            <person name="Hamidou F."/>
            <person name="Sanogo M.D."/>
            <person name="Zwaenepoel A."/>
            <person name="Wallace J."/>
            <person name="Van De Peer Y."/>
            <person name="Van Deynze A."/>
        </authorList>
    </citation>
    <scope>NUCLEOTIDE SEQUENCE</scope>
    <source>
        <tissue evidence="2">Leaves</tissue>
    </source>
</reference>
<dbReference type="SUPFAM" id="SSF52047">
    <property type="entry name" value="RNI-like"/>
    <property type="match status" value="1"/>
</dbReference>
<dbReference type="PANTHER" id="PTHR32141:SF181">
    <property type="entry name" value="F-BOX DOMAIN-CONTAINING PROTEIN"/>
    <property type="match status" value="1"/>
</dbReference>
<dbReference type="CDD" id="cd22160">
    <property type="entry name" value="F-box_AtFBL13-like"/>
    <property type="match status" value="1"/>
</dbReference>
<sequence length="1029" mass="115086">MDLRGWQIASIKQVLAFGGEDEDTDTALKFAYESLSLPHPRATPDAPLAAACAGWCGAPGDGGVDRISCLPDEILRNVVSCLPVKDAARTGVLASRWRGLWRAMPLVFSDANLLQGCREDPLWRPGLENTLGVTNEVSDILAAHPGPFRCVHISCCYLDMNREKIKGWLKLVADKGVQELAFINRPWPLDLRLPTTLFSCTSLTHLHIGAWKLPDTATLPSAVAFPQLQELFLSLITMKDRDLAFLLDISPVLEVLTIIASQTDVHLCLVSRSLRCLQLGMSSLGDIAVADAPRLERFFLLMTRRNGRSKSSMIKICNAPNLRMLGYWPLGQHELQIGNTVIEVGTKMSRSTIIPSVKILALHVHFESRNEVKTVPSLLKCFPNVETLHIQSVKVDRPTGNVSLKFWLEACPVECVQHVKKLVIHGFQGNKNEHAFIKFIGERACKLQEMVIMMCFESFSSTNCLDSKMKCFRTIKCASKDINEHMQGPLVYRSTCSLPCPLPSAVVVSSPVSTVHSNQFPHRLLHGSAPDQNPRLVPAPAAMDLARQCAFRCLPDRAVTRAGALSAALLRMVASRLPAKHAGRFTALSPRWRRVWRSVPLAIDDTELAIAGVRETIPAVDHLLAAHPGPFRSVRLTFCFFGGFDGESELARWPRLLADRGVRELFFINPPPPIDMALPADILRCAELRRLYLGFWQFPDTRCLPNGVGVFPRLREFVLLNTRIEDRDLDHMLASSPALETLAVVLSYGLPRHVRVRGQNLRCVLFWLSMADELAVVDAPRLERLLMWLTTTCGLDEPDSDSDSDDEPTIRVRIASAPALKVVGYLDTKLHQLQIGDTVIEDDTEVSPSFMIPSVKILALRANFRVFTEVQMLSSFLRCFPNVETLHVEFAMADRPTGKHYGKFLSKLSPIECLRSHTKKVVLHEFRGDLSEVVFIQHLTQRVNQLQHLTIVLSKDILLSVDNMRVVLRELARPPWASKSCTVLLVGPKHAWNFHRASDLSIDDPFDSEHGEEFFCFTKEGDQTVWKHP</sequence>
<dbReference type="Pfam" id="PF24758">
    <property type="entry name" value="LRR_At5g56370"/>
    <property type="match status" value="2"/>
</dbReference>
<accession>A0A835BG78</accession>
<dbReference type="InterPro" id="IPR055411">
    <property type="entry name" value="LRR_FXL15/At3g58940/PEG3-like"/>
</dbReference>
<dbReference type="SUPFAM" id="SSF81383">
    <property type="entry name" value="F-box domain"/>
    <property type="match status" value="1"/>
</dbReference>
<evidence type="ECO:0000313" key="3">
    <source>
        <dbReference type="Proteomes" id="UP000636709"/>
    </source>
</evidence>
<dbReference type="SMART" id="SM00256">
    <property type="entry name" value="FBOX"/>
    <property type="match status" value="2"/>
</dbReference>
<dbReference type="InterPro" id="IPR053781">
    <property type="entry name" value="F-box_AtFBL13-like"/>
</dbReference>
<dbReference type="PROSITE" id="PS50181">
    <property type="entry name" value="FBOX"/>
    <property type="match status" value="1"/>
</dbReference>
<dbReference type="InterPro" id="IPR032675">
    <property type="entry name" value="LRR_dom_sf"/>
</dbReference>
<dbReference type="InterPro" id="IPR001810">
    <property type="entry name" value="F-box_dom"/>
</dbReference>